<gene>
    <name evidence="2" type="ORF">I6G90_04145</name>
</gene>
<dbReference type="Proteomes" id="UP000595101">
    <property type="component" value="Chromosome"/>
</dbReference>
<dbReference type="InterPro" id="IPR000182">
    <property type="entry name" value="GNAT_dom"/>
</dbReference>
<dbReference type="KEGG" id="aall:I6G90_04145"/>
<dbReference type="AlphaFoldDB" id="A0A7T2UNV2"/>
<sequence>MGIELVDVPQSEFEQVFIVVKQGIFPYVESIFGWDDQFQRERLTSSYLPQWFSWILHGGERIGLLCSKPYEDAQHVHLLIIFPQYQGRQLGAAVMERLHQEAEREGKCRVTLSSFTENHRAIRFYQRLGYNVVEEDQAFVSMSRPLGCDLGLKKVVNGEL</sequence>
<dbReference type="GeneID" id="60784769"/>
<feature type="domain" description="N-acetyltransferase" evidence="1">
    <location>
        <begin position="3"/>
        <end position="147"/>
    </location>
</feature>
<name>A0A7T2UNV2_9GAMM</name>
<reference evidence="2 3" key="1">
    <citation type="submission" date="2020-12" db="EMBL/GenBank/DDBJ databases">
        <title>FDA dAtabase for Regulatory Grade micrObial Sequences (FDA-ARGOS): Supporting development and validation of Infectious Disease Dx tests.</title>
        <authorList>
            <person name="Sproer C."/>
            <person name="Gronow S."/>
            <person name="Severitt S."/>
            <person name="Schroder I."/>
            <person name="Tallon L."/>
            <person name="Sadzewicz L."/>
            <person name="Zhao X."/>
            <person name="Boylan J."/>
            <person name="Ott S."/>
            <person name="Bowen H."/>
            <person name="Vavikolanu K."/>
            <person name="Mehta A."/>
            <person name="Aluvathingal J."/>
            <person name="Nadendla S."/>
            <person name="Lowell S."/>
            <person name="Myers T."/>
            <person name="Yan Y."/>
            <person name="Sichtig H."/>
        </authorList>
    </citation>
    <scope>NUCLEOTIDE SEQUENCE [LARGE SCALE GENOMIC DNA]</scope>
    <source>
        <strain evidence="2 3">FDAARGOS_933</strain>
    </source>
</reference>
<dbReference type="PROSITE" id="PS51186">
    <property type="entry name" value="GNAT"/>
    <property type="match status" value="1"/>
</dbReference>
<accession>A0A7T2UNV2</accession>
<dbReference type="InterPro" id="IPR016181">
    <property type="entry name" value="Acyl_CoA_acyltransferase"/>
</dbReference>
<proteinExistence type="predicted"/>
<evidence type="ECO:0000313" key="3">
    <source>
        <dbReference type="Proteomes" id="UP000595101"/>
    </source>
</evidence>
<dbReference type="SUPFAM" id="SSF55729">
    <property type="entry name" value="Acyl-CoA N-acyltransferases (Nat)"/>
    <property type="match status" value="1"/>
</dbReference>
<dbReference type="Gene3D" id="3.40.630.30">
    <property type="match status" value="1"/>
</dbReference>
<dbReference type="CDD" id="cd04301">
    <property type="entry name" value="NAT_SF"/>
    <property type="match status" value="1"/>
</dbReference>
<dbReference type="RefSeq" id="WP_197929847.1">
    <property type="nucleotide sequence ID" value="NZ_CP065745.1"/>
</dbReference>
<dbReference type="GO" id="GO:0016747">
    <property type="term" value="F:acyltransferase activity, transferring groups other than amino-acyl groups"/>
    <property type="evidence" value="ECO:0007669"/>
    <property type="project" value="InterPro"/>
</dbReference>
<evidence type="ECO:0000313" key="2">
    <source>
        <dbReference type="EMBL" id="QPR55635.1"/>
    </source>
</evidence>
<keyword evidence="2" id="KW-0808">Transferase</keyword>
<organism evidence="2 3">
    <name type="scientific">Aeromonas allosaccharophila</name>
    <dbReference type="NCBI Taxonomy" id="656"/>
    <lineage>
        <taxon>Bacteria</taxon>
        <taxon>Pseudomonadati</taxon>
        <taxon>Pseudomonadota</taxon>
        <taxon>Gammaproteobacteria</taxon>
        <taxon>Aeromonadales</taxon>
        <taxon>Aeromonadaceae</taxon>
        <taxon>Aeromonas</taxon>
    </lineage>
</organism>
<dbReference type="EMBL" id="CP065745">
    <property type="protein sequence ID" value="QPR55635.1"/>
    <property type="molecule type" value="Genomic_DNA"/>
</dbReference>
<dbReference type="Pfam" id="PF00583">
    <property type="entry name" value="Acetyltransf_1"/>
    <property type="match status" value="1"/>
</dbReference>
<protein>
    <submittedName>
        <fullName evidence="2">GNAT family N-acetyltransferase</fullName>
    </submittedName>
</protein>
<evidence type="ECO:0000259" key="1">
    <source>
        <dbReference type="PROSITE" id="PS51186"/>
    </source>
</evidence>